<keyword evidence="3" id="KW-1185">Reference proteome</keyword>
<comment type="caution">
    <text evidence="2">The sequence shown here is derived from an EMBL/GenBank/DDBJ whole genome shotgun (WGS) entry which is preliminary data.</text>
</comment>
<dbReference type="Pfam" id="PF02594">
    <property type="entry name" value="DUF167"/>
    <property type="match status" value="1"/>
</dbReference>
<dbReference type="AlphaFoldDB" id="A0AA90S723"/>
<dbReference type="Gene3D" id="3.30.1200.10">
    <property type="entry name" value="YggU-like"/>
    <property type="match status" value="1"/>
</dbReference>
<dbReference type="NCBIfam" id="TIGR00251">
    <property type="entry name" value="DUF167 family protein"/>
    <property type="match status" value="1"/>
</dbReference>
<evidence type="ECO:0000256" key="1">
    <source>
        <dbReference type="ARBA" id="ARBA00010364"/>
    </source>
</evidence>
<dbReference type="SMART" id="SM01152">
    <property type="entry name" value="DUF167"/>
    <property type="match status" value="1"/>
</dbReference>
<proteinExistence type="inferred from homology"/>
<evidence type="ECO:0000313" key="2">
    <source>
        <dbReference type="EMBL" id="MDP0396500.1"/>
    </source>
</evidence>
<name>A0AA90S723_9ACTN</name>
<gene>
    <name evidence="2" type="ORF">Q7X28_01040</name>
</gene>
<organism evidence="2 3">
    <name type="scientific">Tsukamurella strandjordii</name>
    <dbReference type="NCBI Taxonomy" id="147577"/>
    <lineage>
        <taxon>Bacteria</taxon>
        <taxon>Bacillati</taxon>
        <taxon>Actinomycetota</taxon>
        <taxon>Actinomycetes</taxon>
        <taxon>Mycobacteriales</taxon>
        <taxon>Tsukamurellaceae</taxon>
        <taxon>Tsukamurella</taxon>
    </lineage>
</organism>
<dbReference type="EMBL" id="JAUTIX010000001">
    <property type="protein sequence ID" value="MDP0396500.1"/>
    <property type="molecule type" value="Genomic_DNA"/>
</dbReference>
<dbReference type="InterPro" id="IPR036591">
    <property type="entry name" value="YggU-like_sf"/>
</dbReference>
<protein>
    <submittedName>
        <fullName evidence="2">DUF167 domain-containing protein</fullName>
    </submittedName>
</protein>
<dbReference type="Proteomes" id="UP001178281">
    <property type="component" value="Unassembled WGS sequence"/>
</dbReference>
<accession>A0AA90S723</accession>
<reference evidence="2" key="1">
    <citation type="submission" date="2023-08" db="EMBL/GenBank/DDBJ databases">
        <title>The draft genome of Tsukamurella strandjordii strain 050030.</title>
        <authorList>
            <person name="Zhao F."/>
            <person name="Feng Y."/>
            <person name="Zong Z."/>
        </authorList>
    </citation>
    <scope>NUCLEOTIDE SEQUENCE</scope>
    <source>
        <strain evidence="2">050030</strain>
    </source>
</reference>
<dbReference type="InterPro" id="IPR003746">
    <property type="entry name" value="DUF167"/>
</dbReference>
<dbReference type="RefSeq" id="WP_220656369.1">
    <property type="nucleotide sequence ID" value="NZ_BAAAII010000002.1"/>
</dbReference>
<sequence length="77" mass="8315">MSPRIVTCTIKPGSRRGPAVEIADDGALTLIVREPATENRANQAAVRLLADHLGVPKSRIRLVAGHTSRTKRFAVDD</sequence>
<comment type="similarity">
    <text evidence="1">Belongs to the UPF0235 family.</text>
</comment>
<evidence type="ECO:0000313" key="3">
    <source>
        <dbReference type="Proteomes" id="UP001178281"/>
    </source>
</evidence>
<dbReference type="SUPFAM" id="SSF69786">
    <property type="entry name" value="YggU-like"/>
    <property type="match status" value="1"/>
</dbReference>